<comment type="similarity">
    <text evidence="12">Belongs to the adenylyl cyclase class-4/guanylyl cyclase family.</text>
</comment>
<evidence type="ECO:0000256" key="13">
    <source>
        <dbReference type="RuleBase" id="RU003431"/>
    </source>
</evidence>
<dbReference type="GO" id="GO:0035556">
    <property type="term" value="P:intracellular signal transduction"/>
    <property type="evidence" value="ECO:0007669"/>
    <property type="project" value="InterPro"/>
</dbReference>
<dbReference type="Proteomes" id="UP000887540">
    <property type="component" value="Unplaced"/>
</dbReference>
<keyword evidence="5" id="KW-0547">Nucleotide-binding</keyword>
<evidence type="ECO:0000256" key="3">
    <source>
        <dbReference type="ARBA" id="ARBA00012202"/>
    </source>
</evidence>
<evidence type="ECO:0000256" key="4">
    <source>
        <dbReference type="ARBA" id="ARBA00022692"/>
    </source>
</evidence>
<evidence type="ECO:0000256" key="11">
    <source>
        <dbReference type="ARBA" id="ARBA00023293"/>
    </source>
</evidence>
<dbReference type="GO" id="GO:0005524">
    <property type="term" value="F:ATP binding"/>
    <property type="evidence" value="ECO:0007669"/>
    <property type="project" value="InterPro"/>
</dbReference>
<keyword evidence="8" id="KW-0675">Receptor</keyword>
<dbReference type="GO" id="GO:0004672">
    <property type="term" value="F:protein kinase activity"/>
    <property type="evidence" value="ECO:0007669"/>
    <property type="project" value="InterPro"/>
</dbReference>
<keyword evidence="11 13" id="KW-0141">cGMP biosynthesis</keyword>
<dbReference type="PANTHER" id="PTHR11920">
    <property type="entry name" value="GUANYLYL CYCLASE"/>
    <property type="match status" value="1"/>
</dbReference>
<dbReference type="Pfam" id="PF00211">
    <property type="entry name" value="Guanylate_cyc"/>
    <property type="match status" value="1"/>
</dbReference>
<evidence type="ECO:0000256" key="9">
    <source>
        <dbReference type="ARBA" id="ARBA00023180"/>
    </source>
</evidence>
<dbReference type="GO" id="GO:0005886">
    <property type="term" value="C:plasma membrane"/>
    <property type="evidence" value="ECO:0007669"/>
    <property type="project" value="TreeGrafter"/>
</dbReference>
<name>A0A914CF71_9BILA</name>
<keyword evidence="9" id="KW-0325">Glycoprotein</keyword>
<dbReference type="CDD" id="cd06352">
    <property type="entry name" value="PBP1_NPR_GC-like"/>
    <property type="match status" value="1"/>
</dbReference>
<evidence type="ECO:0000256" key="2">
    <source>
        <dbReference type="ARBA" id="ARBA00004479"/>
    </source>
</evidence>
<dbReference type="PANTHER" id="PTHR11920:SF495">
    <property type="entry name" value="RECEPTOR-TYPE GUANYLATE CYCLASE GCY-7"/>
    <property type="match status" value="1"/>
</dbReference>
<dbReference type="InterPro" id="IPR001828">
    <property type="entry name" value="ANF_lig-bd_rcpt"/>
</dbReference>
<dbReference type="Gene3D" id="3.30.70.1230">
    <property type="entry name" value="Nucleotide cyclase"/>
    <property type="match status" value="1"/>
</dbReference>
<proteinExistence type="inferred from homology"/>
<protein>
    <recommendedName>
        <fullName evidence="3 13">Guanylate cyclase</fullName>
        <ecNumber evidence="3 13">4.6.1.2</ecNumber>
    </recommendedName>
</protein>
<keyword evidence="4 15" id="KW-0812">Transmembrane</keyword>
<evidence type="ECO:0000256" key="14">
    <source>
        <dbReference type="SAM" id="MobiDB-lite"/>
    </source>
</evidence>
<dbReference type="InterPro" id="IPR018297">
    <property type="entry name" value="A/G_cyclase_CS"/>
</dbReference>
<evidence type="ECO:0000256" key="10">
    <source>
        <dbReference type="ARBA" id="ARBA00023239"/>
    </source>
</evidence>
<dbReference type="GO" id="GO:0004016">
    <property type="term" value="F:adenylate cyclase activity"/>
    <property type="evidence" value="ECO:0007669"/>
    <property type="project" value="TreeGrafter"/>
</dbReference>
<dbReference type="PROSITE" id="PS00452">
    <property type="entry name" value="GUANYLATE_CYCLASE_1"/>
    <property type="match status" value="1"/>
</dbReference>
<dbReference type="Pfam" id="PF07714">
    <property type="entry name" value="PK_Tyr_Ser-Thr"/>
    <property type="match status" value="1"/>
</dbReference>
<keyword evidence="6 15" id="KW-1133">Transmembrane helix</keyword>
<keyword evidence="18" id="KW-1185">Reference proteome</keyword>
<feature type="region of interest" description="Disordered" evidence="14">
    <location>
        <begin position="1"/>
        <end position="38"/>
    </location>
</feature>
<evidence type="ECO:0000256" key="8">
    <source>
        <dbReference type="ARBA" id="ARBA00023170"/>
    </source>
</evidence>
<feature type="transmembrane region" description="Helical" evidence="15">
    <location>
        <begin position="497"/>
        <end position="520"/>
    </location>
</feature>
<keyword evidence="10 12" id="KW-0456">Lyase</keyword>
<dbReference type="PROSITE" id="PS50011">
    <property type="entry name" value="PROTEIN_KINASE_DOM"/>
    <property type="match status" value="1"/>
</dbReference>
<comment type="subcellular location">
    <subcellularLocation>
        <location evidence="2">Membrane</location>
        <topology evidence="2">Single-pass type I membrane protein</topology>
    </subcellularLocation>
</comment>
<dbReference type="AlphaFoldDB" id="A0A914CF71"/>
<dbReference type="Gene3D" id="3.40.50.2300">
    <property type="match status" value="3"/>
</dbReference>
<dbReference type="Gene3D" id="1.10.510.10">
    <property type="entry name" value="Transferase(Phosphotransferase) domain 1"/>
    <property type="match status" value="1"/>
</dbReference>
<sequence length="925" mass="102551">MAQVGTTTSLLPTTTTALTTTSTTTTTTTPLTPTTTTPLNLFTTTTTPGSLFVVNVGMMISRNSSFAMDLDNSAGAAILAVNRIYNERLLPAGTIINFTVEYEQCMISSSAGVSYSLIFDKKVDMIIGPPCIDPATVTGNVANYYNIPVLLWGNTFASVFADNSVFPNVMSIVPNFADLSNVVCDMIVYFKWSLFSIIYQTVEGGSCLTFQKDFESISSMRNDCVVTYKGAITSWAQSDINYTIEQLKARSRIILLCFDDLAQLRKFSLKMFDSGMNTDEYVYILPDTDISIDAGNETVPFWVDKSSNSDGRDSDAKAIAKLGLQIHVDMSSSFASSYKNFSDDVLDKVRGPPLNCTNCNATQASRYAKFMYDAMMLYGYALGKTINQSGIAQYRNGTLIGLNSKVEFEGMSGKIVMGGTGIRNTIYAVSLIGDSFAVTTYVTFAVSDRAINVSSVYNDNGNSLWNTRNGVKPRDTPICGFDGRGCPLPVFEQYKTIIIIGIVVIILIVVAIFGGIGYVINLRIRETQRQNKLWQVPLNSLIQIKMKHKHTGEQSMHSIRSGPSTSTKLTIESVKGKNVNMYTYQQETVVGYKFRERPVLVNDDMNEFRMMRQIDHDNLNRFIGMVIDGPEILSIWRFCARGSLKDVINNNTLNMDSFFVFSLIRDVCEGLWYIHNSFLGCHGYLKSTDCLIDDRWQIKISNYGLKKFKTDTKKATDLLWTSPELLREKNSLGTKPGDIYSFAIVCSEVVNMKNAWEPSEVHGNGPEEIVYLVRKGGPRPLRPTMQPAVADINPALVVNLLNDLYTILDGIISDYDVYKVETIGDGYLCVSGLPHRNGSEHARHIANMALSFMRSLDRFRIPHLPNERVQLRIGIHTGGCVSGVVGLAMPRYCLFGDTVNTASRMESNGKRQGCYGNVLVDQLIG</sequence>
<evidence type="ECO:0000259" key="17">
    <source>
        <dbReference type="PROSITE" id="PS50125"/>
    </source>
</evidence>
<organism evidence="18 19">
    <name type="scientific">Acrobeloides nanus</name>
    <dbReference type="NCBI Taxonomy" id="290746"/>
    <lineage>
        <taxon>Eukaryota</taxon>
        <taxon>Metazoa</taxon>
        <taxon>Ecdysozoa</taxon>
        <taxon>Nematoda</taxon>
        <taxon>Chromadorea</taxon>
        <taxon>Rhabditida</taxon>
        <taxon>Tylenchina</taxon>
        <taxon>Cephalobomorpha</taxon>
        <taxon>Cephaloboidea</taxon>
        <taxon>Cephalobidae</taxon>
        <taxon>Acrobeloides</taxon>
    </lineage>
</organism>
<dbReference type="InterPro" id="IPR050401">
    <property type="entry name" value="Cyclic_nucleotide_synthase"/>
</dbReference>
<dbReference type="GO" id="GO:0001653">
    <property type="term" value="F:peptide receptor activity"/>
    <property type="evidence" value="ECO:0007669"/>
    <property type="project" value="TreeGrafter"/>
</dbReference>
<evidence type="ECO:0000313" key="19">
    <source>
        <dbReference type="WBParaSite" id="ACRNAN_Path_943.g3628.t1"/>
    </source>
</evidence>
<keyword evidence="7 15" id="KW-0472">Membrane</keyword>
<dbReference type="GO" id="GO:0007168">
    <property type="term" value="P:receptor guanylyl cyclase signaling pathway"/>
    <property type="evidence" value="ECO:0007669"/>
    <property type="project" value="TreeGrafter"/>
</dbReference>
<dbReference type="SUPFAM" id="SSF56112">
    <property type="entry name" value="Protein kinase-like (PK-like)"/>
    <property type="match status" value="1"/>
</dbReference>
<dbReference type="InterPro" id="IPR028082">
    <property type="entry name" value="Peripla_BP_I"/>
</dbReference>
<evidence type="ECO:0000256" key="15">
    <source>
        <dbReference type="SAM" id="Phobius"/>
    </source>
</evidence>
<dbReference type="InterPro" id="IPR029787">
    <property type="entry name" value="Nucleotide_cyclase"/>
</dbReference>
<dbReference type="SUPFAM" id="SSF53822">
    <property type="entry name" value="Periplasmic binding protein-like I"/>
    <property type="match status" value="1"/>
</dbReference>
<accession>A0A914CF71</accession>
<dbReference type="CDD" id="cd07302">
    <property type="entry name" value="CHD"/>
    <property type="match status" value="1"/>
</dbReference>
<feature type="domain" description="Guanylate cyclase" evidence="17">
    <location>
        <begin position="793"/>
        <end position="906"/>
    </location>
</feature>
<dbReference type="WBParaSite" id="ACRNAN_Path_943.g3628.t1">
    <property type="protein sequence ID" value="ACRNAN_Path_943.g3628.t1"/>
    <property type="gene ID" value="ACRNAN_Path_943.g3628"/>
</dbReference>
<reference evidence="19" key="1">
    <citation type="submission" date="2022-11" db="UniProtKB">
        <authorList>
            <consortium name="WormBaseParasite"/>
        </authorList>
    </citation>
    <scope>IDENTIFICATION</scope>
</reference>
<dbReference type="InterPro" id="IPR011009">
    <property type="entry name" value="Kinase-like_dom_sf"/>
</dbReference>
<evidence type="ECO:0000256" key="12">
    <source>
        <dbReference type="RuleBase" id="RU000405"/>
    </source>
</evidence>
<dbReference type="SMART" id="SM00044">
    <property type="entry name" value="CYCc"/>
    <property type="match status" value="1"/>
</dbReference>
<evidence type="ECO:0000256" key="7">
    <source>
        <dbReference type="ARBA" id="ARBA00023136"/>
    </source>
</evidence>
<dbReference type="EC" id="4.6.1.2" evidence="3 13"/>
<evidence type="ECO:0000259" key="16">
    <source>
        <dbReference type="PROSITE" id="PS50011"/>
    </source>
</evidence>
<feature type="domain" description="Protein kinase" evidence="16">
    <location>
        <begin position="553"/>
        <end position="871"/>
    </location>
</feature>
<dbReference type="InterPro" id="IPR001245">
    <property type="entry name" value="Ser-Thr/Tyr_kinase_cat_dom"/>
</dbReference>
<dbReference type="InterPro" id="IPR000719">
    <property type="entry name" value="Prot_kinase_dom"/>
</dbReference>
<dbReference type="Pfam" id="PF01094">
    <property type="entry name" value="ANF_receptor"/>
    <property type="match status" value="1"/>
</dbReference>
<dbReference type="GO" id="GO:0004383">
    <property type="term" value="F:guanylate cyclase activity"/>
    <property type="evidence" value="ECO:0007669"/>
    <property type="project" value="UniProtKB-EC"/>
</dbReference>
<evidence type="ECO:0000256" key="6">
    <source>
        <dbReference type="ARBA" id="ARBA00022989"/>
    </source>
</evidence>
<dbReference type="PROSITE" id="PS50125">
    <property type="entry name" value="GUANYLATE_CYCLASE_2"/>
    <property type="match status" value="1"/>
</dbReference>
<comment type="catalytic activity">
    <reaction evidence="1 13">
        <text>GTP = 3',5'-cyclic GMP + diphosphate</text>
        <dbReference type="Rhea" id="RHEA:13665"/>
        <dbReference type="ChEBI" id="CHEBI:33019"/>
        <dbReference type="ChEBI" id="CHEBI:37565"/>
        <dbReference type="ChEBI" id="CHEBI:57746"/>
        <dbReference type="EC" id="4.6.1.2"/>
    </reaction>
</comment>
<dbReference type="InterPro" id="IPR001054">
    <property type="entry name" value="A/G_cyclase"/>
</dbReference>
<evidence type="ECO:0000256" key="5">
    <source>
        <dbReference type="ARBA" id="ARBA00022741"/>
    </source>
</evidence>
<dbReference type="Gene3D" id="3.30.200.20">
    <property type="entry name" value="Phosphorylase Kinase, domain 1"/>
    <property type="match status" value="1"/>
</dbReference>
<evidence type="ECO:0000313" key="18">
    <source>
        <dbReference type="Proteomes" id="UP000887540"/>
    </source>
</evidence>
<dbReference type="SUPFAM" id="SSF55073">
    <property type="entry name" value="Nucleotide cyclase"/>
    <property type="match status" value="1"/>
</dbReference>
<evidence type="ECO:0000256" key="1">
    <source>
        <dbReference type="ARBA" id="ARBA00001436"/>
    </source>
</evidence>